<feature type="compositionally biased region" description="Polar residues" evidence="2">
    <location>
        <begin position="549"/>
        <end position="563"/>
    </location>
</feature>
<dbReference type="EMBL" id="ACPB03025119">
    <property type="status" value="NOT_ANNOTATED_CDS"/>
    <property type="molecule type" value="Genomic_DNA"/>
</dbReference>
<feature type="region of interest" description="Disordered" evidence="2">
    <location>
        <begin position="547"/>
        <end position="571"/>
    </location>
</feature>
<keyword evidence="3" id="KW-0472">Membrane</keyword>
<evidence type="ECO:0000313" key="4">
    <source>
        <dbReference type="EnsemblMetazoa" id="RPRC006871-PA"/>
    </source>
</evidence>
<feature type="compositionally biased region" description="Polar residues" evidence="2">
    <location>
        <begin position="348"/>
        <end position="364"/>
    </location>
</feature>
<feature type="transmembrane region" description="Helical" evidence="3">
    <location>
        <begin position="753"/>
        <end position="774"/>
    </location>
</feature>
<feature type="compositionally biased region" description="Low complexity" evidence="2">
    <location>
        <begin position="365"/>
        <end position="380"/>
    </location>
</feature>
<keyword evidence="5" id="KW-1185">Reference proteome</keyword>
<dbReference type="VEuPathDB" id="VectorBase:RPRC006871"/>
<reference evidence="4" key="1">
    <citation type="submission" date="2015-05" db="UniProtKB">
        <authorList>
            <consortium name="EnsemblMetazoa"/>
        </authorList>
    </citation>
    <scope>IDENTIFICATION</scope>
</reference>
<feature type="region of interest" description="Disordered" evidence="2">
    <location>
        <begin position="632"/>
        <end position="654"/>
    </location>
</feature>
<feature type="region of interest" description="Disordered" evidence="2">
    <location>
        <begin position="342"/>
        <end position="447"/>
    </location>
</feature>
<dbReference type="AlphaFoldDB" id="T1HS51"/>
<organism evidence="4 5">
    <name type="scientific">Rhodnius prolixus</name>
    <name type="common">Triatomid bug</name>
    <dbReference type="NCBI Taxonomy" id="13249"/>
    <lineage>
        <taxon>Eukaryota</taxon>
        <taxon>Metazoa</taxon>
        <taxon>Ecdysozoa</taxon>
        <taxon>Arthropoda</taxon>
        <taxon>Hexapoda</taxon>
        <taxon>Insecta</taxon>
        <taxon>Pterygota</taxon>
        <taxon>Neoptera</taxon>
        <taxon>Paraneoptera</taxon>
        <taxon>Hemiptera</taxon>
        <taxon>Heteroptera</taxon>
        <taxon>Panheteroptera</taxon>
        <taxon>Cimicomorpha</taxon>
        <taxon>Reduviidae</taxon>
        <taxon>Triatominae</taxon>
        <taxon>Rhodnius</taxon>
    </lineage>
</organism>
<evidence type="ECO:0000256" key="1">
    <source>
        <dbReference type="SAM" id="Coils"/>
    </source>
</evidence>
<accession>T1HS51</accession>
<feature type="compositionally biased region" description="Basic and acidic residues" evidence="2">
    <location>
        <begin position="422"/>
        <end position="447"/>
    </location>
</feature>
<name>T1HS51_RHOPR</name>
<feature type="transmembrane region" description="Helical" evidence="3">
    <location>
        <begin position="786"/>
        <end position="811"/>
    </location>
</feature>
<sequence>MSFHGVDPILPSAKCATRERQVPSLRSPHTNSDRAIAMAAEQKTNQPEKRIKEIVALREEIAMKLKREEEKKRIEEAKKRRWVRETVITALSEGEGVPQVGIKENIKKSLVSQVDNDNAVIFATLNALSCNNVSDVDDNLTVTTVEKSLRSEETSLGRNSLLKKTVIKFAKNESSAKTVVGTHLTIEDRLRISSSDHSHKLKKIQGEKNGASLTEQFTHLPMLGDITNERSSETIRSSGGRTLSVSGGSDSNSFKRGGRNYARLRRKLSQQKSSRSSTVSNTAVVSKTKMLYRLHINRKPTLIMDLFADQMKENKIDLKSASAENKDIITNVKTKFDYLKSSKERRSFTASSNLKKTPSKSQCRPKSSTNPTTTKSPAASMIPKLRSQKDLAKTSTNLRGRTMERPPSRKPVHISPATSTTSERKLSDNNVERTAKNKYTLRRDSLTRKPPLKSTIATSLLLNQQSQIASLVEEKVSTTPSQASGIRKLSVSTPSSPYSRQISSAKSVPARIEHDNKSKSISVKSTLIERIVEKKIPVFKPLVRPNEGTKVTKSESPTNTQEPKANKGLANDDKDWWKKWNKFSAPNAKAGHPLKSMTLAEFQAKRRANLKEQNSTPPSFINNARLTIMSDKWGTRERENASKSPSNEIKTKSSKENSYIESVFKAEGHSSKVDINQSKLPIKNAKSNNNGQTKNINEIVSRFLSHLIYLYVLKIPGLNLIAFSTGLNLTLIALSAGLNLTLIALIAGLSLTLIALIAGISLTLIALSVGLNITRIALSVGLNLTLIALSTGLNITRIALIAGLSLTLIALSVGLNITRIALSVGLNLTLIALSVGLNITRIALSVGLNLTLIALSAGLNLTLKALIAGLSLTLIALSVGLNLTLIALSADSEYNRL</sequence>
<feature type="compositionally biased region" description="Polar residues" evidence="2">
    <location>
        <begin position="477"/>
        <end position="506"/>
    </location>
</feature>
<feature type="region of interest" description="Disordered" evidence="2">
    <location>
        <begin position="223"/>
        <end position="259"/>
    </location>
</feature>
<dbReference type="eggNOG" id="KOG4744">
    <property type="taxonomic scope" value="Eukaryota"/>
</dbReference>
<proteinExistence type="predicted"/>
<keyword evidence="1" id="KW-0175">Coiled coil</keyword>
<dbReference type="Proteomes" id="UP000015103">
    <property type="component" value="Unassembled WGS sequence"/>
</dbReference>
<protein>
    <submittedName>
        <fullName evidence="4">Uncharacterized protein</fullName>
    </submittedName>
</protein>
<feature type="transmembrane region" description="Helical" evidence="3">
    <location>
        <begin position="865"/>
        <end position="888"/>
    </location>
</feature>
<feature type="transmembrane region" description="Helical" evidence="3">
    <location>
        <begin position="842"/>
        <end position="859"/>
    </location>
</feature>
<keyword evidence="3" id="KW-1133">Transmembrane helix</keyword>
<evidence type="ECO:0000256" key="2">
    <source>
        <dbReference type="SAM" id="MobiDB-lite"/>
    </source>
</evidence>
<feature type="compositionally biased region" description="Polar residues" evidence="2">
    <location>
        <begin position="234"/>
        <end position="254"/>
    </location>
</feature>
<keyword evidence="3" id="KW-0812">Transmembrane</keyword>
<feature type="coiled-coil region" evidence="1">
    <location>
        <begin position="51"/>
        <end position="85"/>
    </location>
</feature>
<dbReference type="EnsemblMetazoa" id="RPRC006871-RA">
    <property type="protein sequence ID" value="RPRC006871-PA"/>
    <property type="gene ID" value="RPRC006871"/>
</dbReference>
<dbReference type="InParanoid" id="T1HS51"/>
<dbReference type="HOGENOM" id="CLU_322793_0_0_1"/>
<evidence type="ECO:0000313" key="5">
    <source>
        <dbReference type="Proteomes" id="UP000015103"/>
    </source>
</evidence>
<evidence type="ECO:0000256" key="3">
    <source>
        <dbReference type="SAM" id="Phobius"/>
    </source>
</evidence>
<feature type="region of interest" description="Disordered" evidence="2">
    <location>
        <begin position="476"/>
        <end position="511"/>
    </location>
</feature>